<evidence type="ECO:0000256" key="11">
    <source>
        <dbReference type="ARBA" id="ARBA00022840"/>
    </source>
</evidence>
<sequence length="248" mass="26272">MTTLYLDFGNTRVKWRLGQKKDVVVQEYHEFEAWLQGLAGQSQITSAVVASVLGQARQAVLTEVVQRCLAVPVKRCVVTGEALGVRCAYADVSRLGIDRWLAVVAAWSREKSACVVADLGTAATLDFVDSAGVHAGGFIVSGLELSLRGLLSGTDNIKPSPSGFEMASLKPGINTAEAVYNGALHALVALIESSYQNLLKSSPEAKLILAGGDAPLVGSHLSSTYELAQGLVFDGMRLLEQAELLVDA</sequence>
<reference evidence="18" key="1">
    <citation type="submission" date="2017-08" db="EMBL/GenBank/DDBJ databases">
        <title>Direct submision.</title>
        <authorList>
            <person name="Kim S.-J."/>
            <person name="Rhee S.-K."/>
        </authorList>
    </citation>
    <scope>NUCLEOTIDE SEQUENCE [LARGE SCALE GENOMIC DNA]</scope>
    <source>
        <strain evidence="18">GI5</strain>
    </source>
</reference>
<comment type="function">
    <text evidence="16">Catalyzes the phosphorylation of pantothenate (Pan), the first step in CoA biosynthesis.</text>
</comment>
<feature type="active site" description="Proton acceptor" evidence="16">
    <location>
        <position position="98"/>
    </location>
</feature>
<accession>A0A2K9LIL3</accession>
<comment type="cofactor">
    <cofactor evidence="16">
        <name>NH4(+)</name>
        <dbReference type="ChEBI" id="CHEBI:28938"/>
    </cofactor>
    <cofactor evidence="16">
        <name>K(+)</name>
        <dbReference type="ChEBI" id="CHEBI:29103"/>
    </cofactor>
    <text evidence="16">A monovalent cation. Ammonium or potassium.</text>
</comment>
<keyword evidence="7 16" id="KW-0963">Cytoplasm</keyword>
<feature type="binding site" evidence="16">
    <location>
        <begin position="7"/>
        <end position="14"/>
    </location>
    <ligand>
        <name>ATP</name>
        <dbReference type="ChEBI" id="CHEBI:30616"/>
    </ligand>
</feature>
<evidence type="ECO:0000256" key="15">
    <source>
        <dbReference type="ARBA" id="ARBA00040883"/>
    </source>
</evidence>
<comment type="similarity">
    <text evidence="14 16">Belongs to the type III pantothenate kinase family.</text>
</comment>
<dbReference type="PANTHER" id="PTHR34265:SF1">
    <property type="entry name" value="TYPE III PANTOTHENATE KINASE"/>
    <property type="match status" value="1"/>
</dbReference>
<evidence type="ECO:0000256" key="3">
    <source>
        <dbReference type="ARBA" id="ARBA00004496"/>
    </source>
</evidence>
<dbReference type="HAMAP" id="MF_01274">
    <property type="entry name" value="Pantothen_kinase_3"/>
    <property type="match status" value="1"/>
</dbReference>
<keyword evidence="11 16" id="KW-0067">ATP-binding</keyword>
<protein>
    <recommendedName>
        <fullName evidence="15 16">Type III pantothenate kinase</fullName>
        <ecNumber evidence="6 16">2.7.1.33</ecNumber>
    </recommendedName>
    <alternativeName>
        <fullName evidence="16">PanK-III</fullName>
    </alternativeName>
    <alternativeName>
        <fullName evidence="16">Pantothenic acid kinase</fullName>
    </alternativeName>
</protein>
<dbReference type="EC" id="2.7.1.33" evidence="6 16"/>
<keyword evidence="12 16" id="KW-0630">Potassium</keyword>
<evidence type="ECO:0000256" key="14">
    <source>
        <dbReference type="ARBA" id="ARBA00038036"/>
    </source>
</evidence>
<evidence type="ECO:0000313" key="17">
    <source>
        <dbReference type="EMBL" id="AUM12080.1"/>
    </source>
</evidence>
<keyword evidence="13 16" id="KW-0173">Coenzyme A biosynthesis</keyword>
<evidence type="ECO:0000313" key="18">
    <source>
        <dbReference type="Proteomes" id="UP000235116"/>
    </source>
</evidence>
<dbReference type="EMBL" id="CP022684">
    <property type="protein sequence ID" value="AUM12080.1"/>
    <property type="molecule type" value="Genomic_DNA"/>
</dbReference>
<comment type="catalytic activity">
    <reaction evidence="1 16">
        <text>(R)-pantothenate + ATP = (R)-4'-phosphopantothenate + ADP + H(+)</text>
        <dbReference type="Rhea" id="RHEA:16373"/>
        <dbReference type="ChEBI" id="CHEBI:10986"/>
        <dbReference type="ChEBI" id="CHEBI:15378"/>
        <dbReference type="ChEBI" id="CHEBI:29032"/>
        <dbReference type="ChEBI" id="CHEBI:30616"/>
        <dbReference type="ChEBI" id="CHEBI:456216"/>
        <dbReference type="EC" id="2.7.1.33"/>
    </reaction>
</comment>
<evidence type="ECO:0000256" key="12">
    <source>
        <dbReference type="ARBA" id="ARBA00022958"/>
    </source>
</evidence>
<dbReference type="GO" id="GO:0015937">
    <property type="term" value="P:coenzyme A biosynthetic process"/>
    <property type="evidence" value="ECO:0007669"/>
    <property type="project" value="UniProtKB-UniRule"/>
</dbReference>
<dbReference type="GO" id="GO:0046872">
    <property type="term" value="F:metal ion binding"/>
    <property type="evidence" value="ECO:0007669"/>
    <property type="project" value="UniProtKB-KW"/>
</dbReference>
<dbReference type="Proteomes" id="UP000235116">
    <property type="component" value="Chromosome"/>
</dbReference>
<gene>
    <name evidence="16" type="primary">coaX</name>
    <name evidence="17" type="ORF">Kalk_06450</name>
</gene>
<keyword evidence="9 16" id="KW-0547">Nucleotide-binding</keyword>
<dbReference type="Gene3D" id="3.30.420.40">
    <property type="match status" value="2"/>
</dbReference>
<dbReference type="Pfam" id="PF03309">
    <property type="entry name" value="Pan_kinase"/>
    <property type="match status" value="1"/>
</dbReference>
<dbReference type="SUPFAM" id="SSF53067">
    <property type="entry name" value="Actin-like ATPase domain"/>
    <property type="match status" value="2"/>
</dbReference>
<keyword evidence="8 16" id="KW-0808">Transferase</keyword>
<feature type="binding site" evidence="16">
    <location>
        <position position="89"/>
    </location>
    <ligand>
        <name>substrate</name>
    </ligand>
</feature>
<feature type="binding site" evidence="16">
    <location>
        <position position="175"/>
    </location>
    <ligand>
        <name>substrate</name>
    </ligand>
</feature>
<evidence type="ECO:0000256" key="10">
    <source>
        <dbReference type="ARBA" id="ARBA00022777"/>
    </source>
</evidence>
<evidence type="ECO:0000256" key="8">
    <source>
        <dbReference type="ARBA" id="ARBA00022679"/>
    </source>
</evidence>
<dbReference type="AlphaFoldDB" id="A0A2K9LIL3"/>
<feature type="binding site" evidence="16">
    <location>
        <position position="118"/>
    </location>
    <ligand>
        <name>K(+)</name>
        <dbReference type="ChEBI" id="CHEBI:29103"/>
    </ligand>
</feature>
<dbReference type="RefSeq" id="WP_101893416.1">
    <property type="nucleotide sequence ID" value="NZ_CP022684.1"/>
</dbReference>
<keyword evidence="18" id="KW-1185">Reference proteome</keyword>
<keyword evidence="16" id="KW-0479">Metal-binding</keyword>
<evidence type="ECO:0000256" key="1">
    <source>
        <dbReference type="ARBA" id="ARBA00001206"/>
    </source>
</evidence>
<evidence type="ECO:0000256" key="7">
    <source>
        <dbReference type="ARBA" id="ARBA00022490"/>
    </source>
</evidence>
<comment type="subunit">
    <text evidence="5 16">Homodimer.</text>
</comment>
<evidence type="ECO:0000256" key="4">
    <source>
        <dbReference type="ARBA" id="ARBA00005225"/>
    </source>
</evidence>
<feature type="binding site" evidence="16">
    <location>
        <position position="121"/>
    </location>
    <ligand>
        <name>ATP</name>
        <dbReference type="ChEBI" id="CHEBI:30616"/>
    </ligand>
</feature>
<dbReference type="UniPathway" id="UPA00241">
    <property type="reaction ID" value="UER00352"/>
</dbReference>
<feature type="binding site" evidence="16">
    <location>
        <begin position="96"/>
        <end position="99"/>
    </location>
    <ligand>
        <name>substrate</name>
    </ligand>
</feature>
<evidence type="ECO:0000256" key="2">
    <source>
        <dbReference type="ARBA" id="ARBA00001958"/>
    </source>
</evidence>
<organism evidence="17 18">
    <name type="scientific">Ketobacter alkanivorans</name>
    <dbReference type="NCBI Taxonomy" id="1917421"/>
    <lineage>
        <taxon>Bacteria</taxon>
        <taxon>Pseudomonadati</taxon>
        <taxon>Pseudomonadota</taxon>
        <taxon>Gammaproteobacteria</taxon>
        <taxon>Pseudomonadales</taxon>
        <taxon>Ketobacteraceae</taxon>
        <taxon>Ketobacter</taxon>
    </lineage>
</organism>
<evidence type="ECO:0000256" key="16">
    <source>
        <dbReference type="HAMAP-Rule" id="MF_01274"/>
    </source>
</evidence>
<name>A0A2K9LIL3_9GAMM</name>
<comment type="cofactor">
    <cofactor evidence="2">
        <name>K(+)</name>
        <dbReference type="ChEBI" id="CHEBI:29103"/>
    </cofactor>
</comment>
<dbReference type="InterPro" id="IPR004619">
    <property type="entry name" value="Type_III_PanK"/>
</dbReference>
<dbReference type="KEGG" id="kak:Kalk_06450"/>
<evidence type="ECO:0000256" key="5">
    <source>
        <dbReference type="ARBA" id="ARBA00011738"/>
    </source>
</evidence>
<dbReference type="GO" id="GO:0004594">
    <property type="term" value="F:pantothenate kinase activity"/>
    <property type="evidence" value="ECO:0007669"/>
    <property type="project" value="UniProtKB-UniRule"/>
</dbReference>
<comment type="pathway">
    <text evidence="4 16">Cofactor biosynthesis; coenzyme A biosynthesis; CoA from (R)-pantothenate: step 1/5.</text>
</comment>
<dbReference type="OrthoDB" id="9781305at2"/>
<dbReference type="NCBIfam" id="TIGR00671">
    <property type="entry name" value="baf"/>
    <property type="match status" value="1"/>
</dbReference>
<keyword evidence="10 16" id="KW-0418">Kinase</keyword>
<comment type="subcellular location">
    <subcellularLocation>
        <location evidence="3 16">Cytoplasm</location>
    </subcellularLocation>
</comment>
<dbReference type="CDD" id="cd24015">
    <property type="entry name" value="ASKHA_NBD_PanK-III"/>
    <property type="match status" value="1"/>
</dbReference>
<evidence type="ECO:0000256" key="13">
    <source>
        <dbReference type="ARBA" id="ARBA00022993"/>
    </source>
</evidence>
<dbReference type="GO" id="GO:0005524">
    <property type="term" value="F:ATP binding"/>
    <property type="evidence" value="ECO:0007669"/>
    <property type="project" value="UniProtKB-UniRule"/>
</dbReference>
<dbReference type="InterPro" id="IPR043129">
    <property type="entry name" value="ATPase_NBD"/>
</dbReference>
<dbReference type="PANTHER" id="PTHR34265">
    <property type="entry name" value="TYPE III PANTOTHENATE KINASE"/>
    <property type="match status" value="1"/>
</dbReference>
<proteinExistence type="inferred from homology"/>
<dbReference type="GO" id="GO:0005737">
    <property type="term" value="C:cytoplasm"/>
    <property type="evidence" value="ECO:0007669"/>
    <property type="project" value="UniProtKB-SubCell"/>
</dbReference>
<evidence type="ECO:0000256" key="9">
    <source>
        <dbReference type="ARBA" id="ARBA00022741"/>
    </source>
</evidence>
<evidence type="ECO:0000256" key="6">
    <source>
        <dbReference type="ARBA" id="ARBA00012102"/>
    </source>
</evidence>